<gene>
    <name evidence="2" type="ORF">EP867_08975</name>
</gene>
<dbReference type="CDD" id="cd00531">
    <property type="entry name" value="NTF2_like"/>
    <property type="match status" value="1"/>
</dbReference>
<keyword evidence="3" id="KW-1185">Reference proteome</keyword>
<evidence type="ECO:0000313" key="3">
    <source>
        <dbReference type="Proteomes" id="UP000287168"/>
    </source>
</evidence>
<feature type="domain" description="SnoaL-like" evidence="1">
    <location>
        <begin position="12"/>
        <end position="131"/>
    </location>
</feature>
<dbReference type="Gene3D" id="3.10.450.50">
    <property type="match status" value="1"/>
</dbReference>
<dbReference type="SUPFAM" id="SSF54427">
    <property type="entry name" value="NTF2-like"/>
    <property type="match status" value="1"/>
</dbReference>
<dbReference type="Pfam" id="PF13577">
    <property type="entry name" value="SnoaL_4"/>
    <property type="match status" value="1"/>
</dbReference>
<dbReference type="Proteomes" id="UP000287168">
    <property type="component" value="Unassembled WGS sequence"/>
</dbReference>
<evidence type="ECO:0000313" key="2">
    <source>
        <dbReference type="EMBL" id="RWY41563.1"/>
    </source>
</evidence>
<dbReference type="EMBL" id="SBLC01000010">
    <property type="protein sequence ID" value="RWY41563.1"/>
    <property type="molecule type" value="Genomic_DNA"/>
</dbReference>
<comment type="caution">
    <text evidence="2">The sequence shown here is derived from an EMBL/GenBank/DDBJ whole genome shotgun (WGS) entry which is preliminary data.</text>
</comment>
<dbReference type="InterPro" id="IPR032710">
    <property type="entry name" value="NTF2-like_dom_sf"/>
</dbReference>
<protein>
    <submittedName>
        <fullName evidence="2">Nuclear transport factor 2 family protein</fullName>
    </submittedName>
</protein>
<organism evidence="2 3">
    <name type="scientific">Falsigemmobacter intermedius</name>
    <dbReference type="NCBI Taxonomy" id="1553448"/>
    <lineage>
        <taxon>Bacteria</taxon>
        <taxon>Pseudomonadati</taxon>
        <taxon>Pseudomonadota</taxon>
        <taxon>Alphaproteobacteria</taxon>
        <taxon>Rhodobacterales</taxon>
        <taxon>Paracoccaceae</taxon>
        <taxon>Falsigemmobacter</taxon>
    </lineage>
</organism>
<dbReference type="OrthoDB" id="7585039at2"/>
<name>A0A444MC43_9RHOB</name>
<reference evidence="2 3" key="1">
    <citation type="journal article" date="2015" name="Int. J. Syst. Evol. Microbiol.">
        <title>Gemmobacter intermedius sp. nov., isolated from a white stork (Ciconia ciconia).</title>
        <authorList>
            <person name="Kampfer P."/>
            <person name="Jerzak L."/>
            <person name="Wilharm G."/>
            <person name="Golke J."/>
            <person name="Busse H.J."/>
            <person name="Glaeser S.P."/>
        </authorList>
    </citation>
    <scope>NUCLEOTIDE SEQUENCE [LARGE SCALE GENOMIC DNA]</scope>
    <source>
        <strain evidence="2 3">119/4</strain>
    </source>
</reference>
<sequence>MTPYRNPDRLTDLMDREAIRDCLYRYCRGIDRADEAALHGAYWPDATDRHGAMASGPVQNFFDRCREAFAAAPRNIHLVSNILIEFQSPTRAHVESYFSALQRAGSGQAALSGRYCDVFEKRGEDWRVLHRLVVYDWVETGPAPEGDEASLFGPRAPRGSAFPTDPVYQFNDISG</sequence>
<evidence type="ECO:0000259" key="1">
    <source>
        <dbReference type="Pfam" id="PF13577"/>
    </source>
</evidence>
<proteinExistence type="predicted"/>
<dbReference type="InterPro" id="IPR037401">
    <property type="entry name" value="SnoaL-like"/>
</dbReference>
<dbReference type="RefSeq" id="WP_128488315.1">
    <property type="nucleotide sequence ID" value="NZ_JBHLXB010000007.1"/>
</dbReference>
<accession>A0A444MC43</accession>
<dbReference type="AlphaFoldDB" id="A0A444MC43"/>